<accession>A0A495X2F4</accession>
<sequence length="291" mass="32588">MSRVDPKRIVEDRAVNRVTSLLQDQGHIVHKIDGHNDFGEDLYISFVEDHHTTGDTIAVQVKGGSSYRSAGGYRVRVGQHGRSWLDTNVPVVCVVYDPDTDALYWANASEQLHRAQSGKNEPRSISISRDDVLDADSAHSFARRMREYIAQRGEIRHALGKLSGRVFDTTDYVAYFMNEYGEHLVYRQRRGESTATLLHSDWGWNPIEITPDTLTMGERLSKLGLTTASQLAEQLSDPTFKELARTLGDMDLSAVMDQMPVVGGNLIVNQPELAWLRACGSASEWWRSAPA</sequence>
<dbReference type="Proteomes" id="UP000272729">
    <property type="component" value="Unassembled WGS sequence"/>
</dbReference>
<keyword evidence="3" id="KW-1185">Reference proteome</keyword>
<evidence type="ECO:0000313" key="3">
    <source>
        <dbReference type="Proteomes" id="UP000272729"/>
    </source>
</evidence>
<protein>
    <submittedName>
        <fullName evidence="2">Uncharacterized protein DUF4365</fullName>
    </submittedName>
</protein>
<organism evidence="2 3">
    <name type="scientific">Saccharothrix variisporea</name>
    <dbReference type="NCBI Taxonomy" id="543527"/>
    <lineage>
        <taxon>Bacteria</taxon>
        <taxon>Bacillati</taxon>
        <taxon>Actinomycetota</taxon>
        <taxon>Actinomycetes</taxon>
        <taxon>Pseudonocardiales</taxon>
        <taxon>Pseudonocardiaceae</taxon>
        <taxon>Saccharothrix</taxon>
    </lineage>
</organism>
<comment type="caution">
    <text evidence="2">The sequence shown here is derived from an EMBL/GenBank/DDBJ whole genome shotgun (WGS) entry which is preliminary data.</text>
</comment>
<dbReference type="EMBL" id="RBXR01000001">
    <property type="protein sequence ID" value="RKT68381.1"/>
    <property type="molecule type" value="Genomic_DNA"/>
</dbReference>
<dbReference type="OrthoDB" id="5145915at2"/>
<name>A0A495X2F4_9PSEU</name>
<reference evidence="2 3" key="1">
    <citation type="submission" date="2018-10" db="EMBL/GenBank/DDBJ databases">
        <title>Sequencing the genomes of 1000 actinobacteria strains.</title>
        <authorList>
            <person name="Klenk H.-P."/>
        </authorList>
    </citation>
    <scope>NUCLEOTIDE SEQUENCE [LARGE SCALE GENOMIC DNA]</scope>
    <source>
        <strain evidence="2 3">DSM 43911</strain>
    </source>
</reference>
<dbReference type="AlphaFoldDB" id="A0A495X2F4"/>
<evidence type="ECO:0000259" key="1">
    <source>
        <dbReference type="Pfam" id="PF14280"/>
    </source>
</evidence>
<dbReference type="Pfam" id="PF14280">
    <property type="entry name" value="DUF4365"/>
    <property type="match status" value="1"/>
</dbReference>
<dbReference type="InterPro" id="IPR025375">
    <property type="entry name" value="DUF4365"/>
</dbReference>
<dbReference type="RefSeq" id="WP_121219351.1">
    <property type="nucleotide sequence ID" value="NZ_JBIUBA010000004.1"/>
</dbReference>
<proteinExistence type="predicted"/>
<gene>
    <name evidence="2" type="ORF">DFJ66_1564</name>
</gene>
<feature type="domain" description="DUF4365" evidence="1">
    <location>
        <begin position="13"/>
        <end position="143"/>
    </location>
</feature>
<evidence type="ECO:0000313" key="2">
    <source>
        <dbReference type="EMBL" id="RKT68381.1"/>
    </source>
</evidence>